<evidence type="ECO:0000256" key="6">
    <source>
        <dbReference type="ARBA" id="ARBA00047508"/>
    </source>
</evidence>
<proteinExistence type="inferred from homology"/>
<dbReference type="Pfam" id="PF00793">
    <property type="entry name" value="DAHP_synth_1"/>
    <property type="match status" value="1"/>
</dbReference>
<evidence type="ECO:0000313" key="8">
    <source>
        <dbReference type="EMBL" id="SVB82635.1"/>
    </source>
</evidence>
<keyword evidence="5" id="KW-0057">Aromatic amino acid biosynthesis</keyword>
<evidence type="ECO:0000256" key="4">
    <source>
        <dbReference type="ARBA" id="ARBA00022679"/>
    </source>
</evidence>
<dbReference type="EC" id="2.5.1.54" evidence="2"/>
<dbReference type="PANTHER" id="PTHR21225:SF10">
    <property type="entry name" value="PHOSPHO-2-DEHYDRO-3-DEOXYHEPTONATE ALDOLASE, TYR-SENSITIVE"/>
    <property type="match status" value="1"/>
</dbReference>
<evidence type="ECO:0000256" key="3">
    <source>
        <dbReference type="ARBA" id="ARBA00022605"/>
    </source>
</evidence>
<dbReference type="GO" id="GO:0009073">
    <property type="term" value="P:aromatic amino acid family biosynthetic process"/>
    <property type="evidence" value="ECO:0007669"/>
    <property type="project" value="UniProtKB-KW"/>
</dbReference>
<comment type="similarity">
    <text evidence="1">Belongs to the class-I DAHP synthase family.</text>
</comment>
<feature type="domain" description="DAHP synthetase I/KDSA" evidence="7">
    <location>
        <begin position="44"/>
        <end position="293"/>
    </location>
</feature>
<dbReference type="InterPro" id="IPR006218">
    <property type="entry name" value="DAHP1/KDSA"/>
</dbReference>
<dbReference type="InterPro" id="IPR013785">
    <property type="entry name" value="Aldolase_TIM"/>
</dbReference>
<protein>
    <recommendedName>
        <fullName evidence="2">3-deoxy-7-phosphoheptulonate synthase</fullName>
        <ecNumber evidence="2">2.5.1.54</ecNumber>
    </recommendedName>
</protein>
<reference evidence="8" key="1">
    <citation type="submission" date="2018-05" db="EMBL/GenBank/DDBJ databases">
        <authorList>
            <person name="Lanie J.A."/>
            <person name="Ng W.-L."/>
            <person name="Kazmierczak K.M."/>
            <person name="Andrzejewski T.M."/>
            <person name="Davidsen T.M."/>
            <person name="Wayne K.J."/>
            <person name="Tettelin H."/>
            <person name="Glass J.I."/>
            <person name="Rusch D."/>
            <person name="Podicherti R."/>
            <person name="Tsui H.-C.T."/>
            <person name="Winkler M.E."/>
        </authorList>
    </citation>
    <scope>NUCLEOTIDE SEQUENCE</scope>
</reference>
<comment type="catalytic activity">
    <reaction evidence="6">
        <text>D-erythrose 4-phosphate + phosphoenolpyruvate + H2O = 7-phospho-2-dehydro-3-deoxy-D-arabino-heptonate + phosphate</text>
        <dbReference type="Rhea" id="RHEA:14717"/>
        <dbReference type="ChEBI" id="CHEBI:15377"/>
        <dbReference type="ChEBI" id="CHEBI:16897"/>
        <dbReference type="ChEBI" id="CHEBI:43474"/>
        <dbReference type="ChEBI" id="CHEBI:58394"/>
        <dbReference type="ChEBI" id="CHEBI:58702"/>
        <dbReference type="EC" id="2.5.1.54"/>
    </reaction>
</comment>
<dbReference type="GO" id="GO:0003849">
    <property type="term" value="F:3-deoxy-7-phosphoheptulonate synthase activity"/>
    <property type="evidence" value="ECO:0007669"/>
    <property type="project" value="UniProtKB-EC"/>
</dbReference>
<dbReference type="EMBL" id="UINC01059338">
    <property type="protein sequence ID" value="SVB82635.1"/>
    <property type="molecule type" value="Genomic_DNA"/>
</dbReference>
<sequence length="298" mass="32159">MRQVTDIRVVSSEALPSPAELVAELPRSEVQTDFVTQARRELHAIIHGEDPRLITVVGPCSIHDLKAGREYAEKLVTLAAELKDRMLILMRVYFEKPRTTTGWKGLIMDPQLNGTCDIPTGLHIARKFLGDVLDLGLPTATELLDPITPQYIADSLCWAAIGARTVESQTHRQMASGLSMPVGFKNSTAGDCAVAVNAIVAATNEQTFLGITPEGRASAVTTSGNPDCQIILRGGADGPNYYAEHVAEAVVMAEKANVTPSLMIDCSHGNSSKDPSRQPKVLQEVINQITDGNRNIHA</sequence>
<gene>
    <name evidence="8" type="ORF">METZ01_LOCUS235489</name>
</gene>
<dbReference type="Gene3D" id="3.20.20.70">
    <property type="entry name" value="Aldolase class I"/>
    <property type="match status" value="1"/>
</dbReference>
<dbReference type="GO" id="GO:0008652">
    <property type="term" value="P:amino acid biosynthetic process"/>
    <property type="evidence" value="ECO:0007669"/>
    <property type="project" value="UniProtKB-KW"/>
</dbReference>
<dbReference type="AlphaFoldDB" id="A0A382H677"/>
<accession>A0A382H677</accession>
<dbReference type="GO" id="GO:0005737">
    <property type="term" value="C:cytoplasm"/>
    <property type="evidence" value="ECO:0007669"/>
    <property type="project" value="TreeGrafter"/>
</dbReference>
<organism evidence="8">
    <name type="scientific">marine metagenome</name>
    <dbReference type="NCBI Taxonomy" id="408172"/>
    <lineage>
        <taxon>unclassified sequences</taxon>
        <taxon>metagenomes</taxon>
        <taxon>ecological metagenomes</taxon>
    </lineage>
</organism>
<dbReference type="PANTHER" id="PTHR21225">
    <property type="entry name" value="PHOSPHO-2-DEHYDRO-3-DEOXYHEPTONATE ALDOLASE DAHP SYNTHETASE"/>
    <property type="match status" value="1"/>
</dbReference>
<evidence type="ECO:0000259" key="7">
    <source>
        <dbReference type="Pfam" id="PF00793"/>
    </source>
</evidence>
<dbReference type="NCBIfam" id="NF009395">
    <property type="entry name" value="PRK12755.1"/>
    <property type="match status" value="1"/>
</dbReference>
<feature type="non-terminal residue" evidence="8">
    <location>
        <position position="298"/>
    </location>
</feature>
<dbReference type="InterPro" id="IPR006219">
    <property type="entry name" value="DAHP_synth_1"/>
</dbReference>
<dbReference type="SUPFAM" id="SSF51569">
    <property type="entry name" value="Aldolase"/>
    <property type="match status" value="1"/>
</dbReference>
<name>A0A382H677_9ZZZZ</name>
<evidence type="ECO:0000256" key="2">
    <source>
        <dbReference type="ARBA" id="ARBA00012694"/>
    </source>
</evidence>
<evidence type="ECO:0000256" key="5">
    <source>
        <dbReference type="ARBA" id="ARBA00023141"/>
    </source>
</evidence>
<keyword evidence="4" id="KW-0808">Transferase</keyword>
<keyword evidence="3" id="KW-0028">Amino-acid biosynthesis</keyword>
<evidence type="ECO:0000256" key="1">
    <source>
        <dbReference type="ARBA" id="ARBA00007985"/>
    </source>
</evidence>
<dbReference type="NCBIfam" id="TIGR00034">
    <property type="entry name" value="aroFGH"/>
    <property type="match status" value="1"/>
</dbReference>